<sequence length="182" mass="19356">MVAVYVTAALFALWLAVMLYRVWRMVLADGETGAKAPGGSTGEVAVGTVEAGIMDNAGFNVTGGNRDGGSGGTVPRRLAVLVQDQAGGVEGFVHRLAAFLHGNPELRVALVDGGSTDETGFILERLARRYNMEFHRLAGEKCCCDGTTVPGRGRERVRCLDLRGLSRGELLLLDLHRAAGMQ</sequence>
<dbReference type="RefSeq" id="WP_166512057.1">
    <property type="nucleotide sequence ID" value="NZ_VNHM01000011.1"/>
</dbReference>
<dbReference type="EMBL" id="VNHM01000011">
    <property type="protein sequence ID" value="TYO94808.1"/>
    <property type="molecule type" value="Genomic_DNA"/>
</dbReference>
<dbReference type="Proteomes" id="UP000323166">
    <property type="component" value="Unassembled WGS sequence"/>
</dbReference>
<name>A0A5S4ZQ01_9FIRM</name>
<reference evidence="1 2" key="1">
    <citation type="submission" date="2019-07" db="EMBL/GenBank/DDBJ databases">
        <title>Genomic Encyclopedia of Type Strains, Phase I: the one thousand microbial genomes (KMG-I) project.</title>
        <authorList>
            <person name="Kyrpides N."/>
        </authorList>
    </citation>
    <scope>NUCLEOTIDE SEQUENCE [LARGE SCALE GENOMIC DNA]</scope>
    <source>
        <strain evidence="1 2">DSM 6562</strain>
    </source>
</reference>
<dbReference type="AlphaFoldDB" id="A0A5S4ZQ01"/>
<keyword evidence="2" id="KW-1185">Reference proteome</keyword>
<comment type="caution">
    <text evidence="1">The sequence shown here is derived from an EMBL/GenBank/DDBJ whole genome shotgun (WGS) entry which is preliminary data.</text>
</comment>
<evidence type="ECO:0000313" key="2">
    <source>
        <dbReference type="Proteomes" id="UP000323166"/>
    </source>
</evidence>
<organism evidence="1 2">
    <name type="scientific">Desulfallas thermosapovorans DSM 6562</name>
    <dbReference type="NCBI Taxonomy" id="1121431"/>
    <lineage>
        <taxon>Bacteria</taxon>
        <taxon>Bacillati</taxon>
        <taxon>Bacillota</taxon>
        <taxon>Clostridia</taxon>
        <taxon>Eubacteriales</taxon>
        <taxon>Desulfallaceae</taxon>
        <taxon>Desulfallas</taxon>
    </lineage>
</organism>
<evidence type="ECO:0000313" key="1">
    <source>
        <dbReference type="EMBL" id="TYO94808.1"/>
    </source>
</evidence>
<accession>A0A5S4ZQ01</accession>
<gene>
    <name evidence="1" type="ORF">LX24_02060</name>
</gene>
<proteinExistence type="predicted"/>
<protein>
    <recommendedName>
        <fullName evidence="3">Glycosyl transferase family 2</fullName>
    </recommendedName>
</protein>
<evidence type="ECO:0008006" key="3">
    <source>
        <dbReference type="Google" id="ProtNLM"/>
    </source>
</evidence>